<organism evidence="2 3">
    <name type="scientific">candidate division WOR-1 bacterium DG_54_3</name>
    <dbReference type="NCBI Taxonomy" id="1703775"/>
    <lineage>
        <taxon>Bacteria</taxon>
        <taxon>Bacillati</taxon>
        <taxon>Saganbacteria</taxon>
    </lineage>
</organism>
<dbReference type="EMBL" id="LIZX01000010">
    <property type="protein sequence ID" value="KPJ69976.1"/>
    <property type="molecule type" value="Genomic_DNA"/>
</dbReference>
<evidence type="ECO:0000313" key="3">
    <source>
        <dbReference type="Proteomes" id="UP000051861"/>
    </source>
</evidence>
<reference evidence="2 3" key="1">
    <citation type="journal article" date="2015" name="Microbiome">
        <title>Genomic resolution of linkages in carbon, nitrogen, and sulfur cycling among widespread estuary sediment bacteria.</title>
        <authorList>
            <person name="Baker B.J."/>
            <person name="Lazar C.S."/>
            <person name="Teske A.P."/>
            <person name="Dick G.J."/>
        </authorList>
    </citation>
    <scope>NUCLEOTIDE SEQUENCE [LARGE SCALE GENOMIC DNA]</scope>
    <source>
        <strain evidence="2">DG_54_3</strain>
    </source>
</reference>
<dbReference type="InterPro" id="IPR007607">
    <property type="entry name" value="BacA/B"/>
</dbReference>
<evidence type="ECO:0008006" key="4">
    <source>
        <dbReference type="Google" id="ProtNLM"/>
    </source>
</evidence>
<comment type="caution">
    <text evidence="2">The sequence shown here is derived from an EMBL/GenBank/DDBJ whole genome shotgun (WGS) entry which is preliminary data.</text>
</comment>
<name>A0A0S7Y5M5_UNCSA</name>
<dbReference type="Proteomes" id="UP000051861">
    <property type="component" value="Unassembled WGS sequence"/>
</dbReference>
<dbReference type="Pfam" id="PF04519">
    <property type="entry name" value="Bactofilin"/>
    <property type="match status" value="1"/>
</dbReference>
<evidence type="ECO:0000313" key="2">
    <source>
        <dbReference type="EMBL" id="KPJ69976.1"/>
    </source>
</evidence>
<dbReference type="PANTHER" id="PTHR35024">
    <property type="entry name" value="HYPOTHETICAL CYTOSOLIC PROTEIN"/>
    <property type="match status" value="1"/>
</dbReference>
<comment type="similarity">
    <text evidence="1">Belongs to the bactofilin family.</text>
</comment>
<dbReference type="AlphaFoldDB" id="A0A0S7Y5M5"/>
<evidence type="ECO:0000256" key="1">
    <source>
        <dbReference type="ARBA" id="ARBA00044755"/>
    </source>
</evidence>
<accession>A0A0S7Y5M5</accession>
<protein>
    <recommendedName>
        <fullName evidence="4">Cell shape determination protein CcmA</fullName>
    </recommendedName>
</protein>
<sequence length="129" mass="13731">MDKKSLDREVSSSDSIIASGTRIKGAIMECAGISISGYLDGEIKSQGLVKITREGEVKGTIKAPLVLLEGGLDGTIESAERVELRAGCKMYGNIHTAKIAIAEGSIFHGQVRMSKDNQGHSEPIKIDES</sequence>
<proteinExistence type="inferred from homology"/>
<dbReference type="PANTHER" id="PTHR35024:SF4">
    <property type="entry name" value="POLYMER-FORMING CYTOSKELETAL PROTEIN"/>
    <property type="match status" value="1"/>
</dbReference>
<gene>
    <name evidence="2" type="ORF">AMJ44_01455</name>
</gene>